<evidence type="ECO:0000256" key="1">
    <source>
        <dbReference type="SAM" id="MobiDB-lite"/>
    </source>
</evidence>
<feature type="region of interest" description="Disordered" evidence="1">
    <location>
        <begin position="265"/>
        <end position="326"/>
    </location>
</feature>
<feature type="compositionally biased region" description="Polar residues" evidence="1">
    <location>
        <begin position="44"/>
        <end position="59"/>
    </location>
</feature>
<evidence type="ECO:0000313" key="3">
    <source>
        <dbReference type="EMBL" id="KAG0265320.1"/>
    </source>
</evidence>
<feature type="compositionally biased region" description="Basic and acidic residues" evidence="1">
    <location>
        <begin position="1"/>
        <end position="13"/>
    </location>
</feature>
<keyword evidence="4" id="KW-1185">Reference proteome</keyword>
<name>A0A9P6U9R6_9FUNG</name>
<feature type="transmembrane region" description="Helical" evidence="2">
    <location>
        <begin position="107"/>
        <end position="134"/>
    </location>
</feature>
<keyword evidence="2" id="KW-0472">Membrane</keyword>
<reference evidence="3" key="1">
    <citation type="journal article" date="2020" name="Fungal Divers.">
        <title>Resolving the Mortierellaceae phylogeny through synthesis of multi-gene phylogenetics and phylogenomics.</title>
        <authorList>
            <person name="Vandepol N."/>
            <person name="Liber J."/>
            <person name="Desiro A."/>
            <person name="Na H."/>
            <person name="Kennedy M."/>
            <person name="Barry K."/>
            <person name="Grigoriev I.V."/>
            <person name="Miller A.N."/>
            <person name="O'Donnell K."/>
            <person name="Stajich J.E."/>
            <person name="Bonito G."/>
        </authorList>
    </citation>
    <scope>NUCLEOTIDE SEQUENCE</scope>
    <source>
        <strain evidence="3">KOD948</strain>
    </source>
</reference>
<feature type="region of interest" description="Disordered" evidence="1">
    <location>
        <begin position="348"/>
        <end position="410"/>
    </location>
</feature>
<evidence type="ECO:0000256" key="2">
    <source>
        <dbReference type="SAM" id="Phobius"/>
    </source>
</evidence>
<organism evidence="3 4">
    <name type="scientific">Mortierella polycephala</name>
    <dbReference type="NCBI Taxonomy" id="41804"/>
    <lineage>
        <taxon>Eukaryota</taxon>
        <taxon>Fungi</taxon>
        <taxon>Fungi incertae sedis</taxon>
        <taxon>Mucoromycota</taxon>
        <taxon>Mortierellomycotina</taxon>
        <taxon>Mortierellomycetes</taxon>
        <taxon>Mortierellales</taxon>
        <taxon>Mortierellaceae</taxon>
        <taxon>Mortierella</taxon>
    </lineage>
</organism>
<sequence length="410" mass="46345">MAEYSDQQHHPRAVDAVMPQPQQPYTETQLHEQHQQQHSRLESVYSQDNDHSTTQYTPRDSQHQTDVEDIGQAEIDMSEPVSRQPRTRGKRFRLWVMKITTVPRLRLLWGLLALFGTMSWLAVMPAYAFSWIFLAANEDGAKTSCTTGPLSTLGGYATQCRGVNVAIALNVVVFLLWIPISIVIVCGTLERGMWWWGKGDGWTSARSLTRRSKMVSEEEFDLKTGAGQKSRTRQNQEDEDLQDLYDDIQQSKPAFVTPIASQFRKPSAADMGLEPEEGAQRNEEYRQSDYSNHHQQYQQQQHQNQQAPTSQQEPTTLARKVSTKSLAPSLTSRLSTFFGAGWSSGPMPPVQSEALAPPGAAQRRLGPSRLKEEHAKPDSEIPQGAEPDKTSLHGDAYTTQWHNRRNDEWS</sequence>
<proteinExistence type="predicted"/>
<evidence type="ECO:0000313" key="4">
    <source>
        <dbReference type="Proteomes" id="UP000726737"/>
    </source>
</evidence>
<feature type="transmembrane region" description="Helical" evidence="2">
    <location>
        <begin position="165"/>
        <end position="189"/>
    </location>
</feature>
<feature type="compositionally biased region" description="Low complexity" evidence="1">
    <location>
        <begin position="288"/>
        <end position="312"/>
    </location>
</feature>
<feature type="region of interest" description="Disordered" evidence="1">
    <location>
        <begin position="219"/>
        <end position="239"/>
    </location>
</feature>
<dbReference type="Proteomes" id="UP000726737">
    <property type="component" value="Unassembled WGS sequence"/>
</dbReference>
<keyword evidence="2" id="KW-0812">Transmembrane</keyword>
<feature type="compositionally biased region" description="Basic and acidic residues" evidence="1">
    <location>
        <begin position="29"/>
        <end position="41"/>
    </location>
</feature>
<accession>A0A9P6U9R6</accession>
<gene>
    <name evidence="3" type="ORF">BG011_005020</name>
</gene>
<dbReference type="OrthoDB" id="2398456at2759"/>
<feature type="compositionally biased region" description="Basic and acidic residues" evidence="1">
    <location>
        <begin position="369"/>
        <end position="379"/>
    </location>
</feature>
<protein>
    <submittedName>
        <fullName evidence="3">Uncharacterized protein</fullName>
    </submittedName>
</protein>
<feature type="compositionally biased region" description="Basic and acidic residues" evidence="1">
    <location>
        <begin position="278"/>
        <end position="287"/>
    </location>
</feature>
<feature type="region of interest" description="Disordered" evidence="1">
    <location>
        <begin position="1"/>
        <end position="66"/>
    </location>
</feature>
<comment type="caution">
    <text evidence="3">The sequence shown here is derived from an EMBL/GenBank/DDBJ whole genome shotgun (WGS) entry which is preliminary data.</text>
</comment>
<dbReference type="AlphaFoldDB" id="A0A9P6U9R6"/>
<dbReference type="EMBL" id="JAAAJA010000034">
    <property type="protein sequence ID" value="KAG0265320.1"/>
    <property type="molecule type" value="Genomic_DNA"/>
</dbReference>
<keyword evidence="2" id="KW-1133">Transmembrane helix</keyword>